<dbReference type="PANTHER" id="PTHR22749">
    <property type="entry name" value="RIBOFLAVIN KINASE/FMN ADENYLYLTRANSFERASE"/>
    <property type="match status" value="1"/>
</dbReference>
<sequence length="346" mass="37389">MEPVDIWYGIEDIPADLGATAVTIGVFDGLHRGHQQLIKATVAHAKAEHLVPVMVTFDPHPVSVFLPERAPVSVISFERRLQLAEQMGIQAVLVIDFTKELVGLDARQYVETMVVNALHARHVVVGENFSFGADAAGTAQVMAQLGKEYGFSVDIIALLNDGGVNICSTNIRAALAAGDIRSANWALGRHFTVTGPVVRGAGRGGRELGFPTANQYFPDTTAIPADGVYAGWFIIEPCAAPVQGNMEPGRAYAAAISVGTNPTFGDEERSIESFVLDREADLYGHEATVKFVDHLRDMVKFNSVDELLAAMARDVSAARKVLARDAQERGWALDEYFLRVSPVESS</sequence>
<dbReference type="FunFam" id="3.40.50.620:FF:000021">
    <property type="entry name" value="Riboflavin biosynthesis protein"/>
    <property type="match status" value="1"/>
</dbReference>
<organism evidence="17 18">
    <name type="scientific">Corynebacterium flavescens</name>
    <dbReference type="NCBI Taxonomy" id="28028"/>
    <lineage>
        <taxon>Bacteria</taxon>
        <taxon>Bacillati</taxon>
        <taxon>Actinomycetota</taxon>
        <taxon>Actinomycetes</taxon>
        <taxon>Mycobacteriales</taxon>
        <taxon>Corynebacteriaceae</taxon>
        <taxon>Corynebacterium</taxon>
    </lineage>
</organism>
<dbReference type="Gene3D" id="2.40.30.30">
    <property type="entry name" value="Riboflavin kinase-like"/>
    <property type="match status" value="1"/>
</dbReference>
<keyword evidence="4 15" id="KW-0285">Flavoprotein</keyword>
<dbReference type="Gene3D" id="3.40.50.620">
    <property type="entry name" value="HUPs"/>
    <property type="match status" value="1"/>
</dbReference>
<dbReference type="PANTHER" id="PTHR22749:SF6">
    <property type="entry name" value="RIBOFLAVIN KINASE"/>
    <property type="match status" value="1"/>
</dbReference>
<dbReference type="Proteomes" id="UP000185479">
    <property type="component" value="Chromosome"/>
</dbReference>
<accession>A0A1L7CMG6</accession>
<dbReference type="STRING" id="28028.CFLV_07530"/>
<dbReference type="RefSeq" id="WP_141255860.1">
    <property type="nucleotide sequence ID" value="NZ_DPFP01000036.1"/>
</dbReference>
<proteinExistence type="inferred from homology"/>
<dbReference type="PIRSF" id="PIRSF004491">
    <property type="entry name" value="FAD_Synth"/>
    <property type="match status" value="1"/>
</dbReference>
<dbReference type="AlphaFoldDB" id="A0A1L7CMG6"/>
<comment type="function">
    <text evidence="1">Catalyzes the phosphorylation of riboflavin to FMN followed by the adenylation of FMN to FAD.</text>
</comment>
<evidence type="ECO:0000256" key="15">
    <source>
        <dbReference type="PIRNR" id="PIRNR004491"/>
    </source>
</evidence>
<comment type="similarity">
    <text evidence="15">Belongs to the ribF family.</text>
</comment>
<dbReference type="GO" id="GO:0005524">
    <property type="term" value="F:ATP binding"/>
    <property type="evidence" value="ECO:0007669"/>
    <property type="project" value="UniProtKB-UniRule"/>
</dbReference>
<dbReference type="InterPro" id="IPR015865">
    <property type="entry name" value="Riboflavin_kinase_bac/euk"/>
</dbReference>
<dbReference type="EC" id="2.7.1.26" evidence="15"/>
<dbReference type="SMART" id="SM00904">
    <property type="entry name" value="Flavokinase"/>
    <property type="match status" value="1"/>
</dbReference>
<evidence type="ECO:0000256" key="13">
    <source>
        <dbReference type="ARBA" id="ARBA00047880"/>
    </source>
</evidence>
<keyword evidence="18" id="KW-1185">Reference proteome</keyword>
<keyword evidence="7 15" id="KW-0548">Nucleotidyltransferase</keyword>
<dbReference type="UniPathway" id="UPA00277">
    <property type="reaction ID" value="UER00407"/>
</dbReference>
<evidence type="ECO:0000313" key="17">
    <source>
        <dbReference type="EMBL" id="APT87054.1"/>
    </source>
</evidence>
<dbReference type="SUPFAM" id="SSF52374">
    <property type="entry name" value="Nucleotidylyl transferase"/>
    <property type="match status" value="1"/>
</dbReference>
<dbReference type="InterPro" id="IPR023468">
    <property type="entry name" value="Riboflavin_kinase"/>
</dbReference>
<evidence type="ECO:0000256" key="6">
    <source>
        <dbReference type="ARBA" id="ARBA00022679"/>
    </source>
</evidence>
<comment type="pathway">
    <text evidence="2 15">Cofactor biosynthesis; FAD biosynthesis; FAD from FMN: step 1/1.</text>
</comment>
<gene>
    <name evidence="17" type="ORF">CFLV_07530</name>
</gene>
<evidence type="ECO:0000256" key="11">
    <source>
        <dbReference type="ARBA" id="ARBA00022840"/>
    </source>
</evidence>
<comment type="catalytic activity">
    <reaction evidence="13 15">
        <text>riboflavin + ATP = FMN + ADP + H(+)</text>
        <dbReference type="Rhea" id="RHEA:14357"/>
        <dbReference type="ChEBI" id="CHEBI:15378"/>
        <dbReference type="ChEBI" id="CHEBI:30616"/>
        <dbReference type="ChEBI" id="CHEBI:57986"/>
        <dbReference type="ChEBI" id="CHEBI:58210"/>
        <dbReference type="ChEBI" id="CHEBI:456216"/>
        <dbReference type="EC" id="2.7.1.26"/>
    </reaction>
</comment>
<evidence type="ECO:0000256" key="7">
    <source>
        <dbReference type="ARBA" id="ARBA00022695"/>
    </source>
</evidence>
<name>A0A1L7CMG6_CORFL</name>
<dbReference type="GO" id="GO:0009231">
    <property type="term" value="P:riboflavin biosynthetic process"/>
    <property type="evidence" value="ECO:0007669"/>
    <property type="project" value="InterPro"/>
</dbReference>
<dbReference type="GO" id="GO:0003919">
    <property type="term" value="F:FMN adenylyltransferase activity"/>
    <property type="evidence" value="ECO:0007669"/>
    <property type="project" value="UniProtKB-UniRule"/>
</dbReference>
<dbReference type="OrthoDB" id="9803667at2"/>
<keyword evidence="10 15" id="KW-0274">FAD</keyword>
<keyword evidence="8 15" id="KW-0547">Nucleotide-binding</keyword>
<comment type="catalytic activity">
    <reaction evidence="14 15">
        <text>FMN + ATP + H(+) = FAD + diphosphate</text>
        <dbReference type="Rhea" id="RHEA:17237"/>
        <dbReference type="ChEBI" id="CHEBI:15378"/>
        <dbReference type="ChEBI" id="CHEBI:30616"/>
        <dbReference type="ChEBI" id="CHEBI:33019"/>
        <dbReference type="ChEBI" id="CHEBI:57692"/>
        <dbReference type="ChEBI" id="CHEBI:58210"/>
        <dbReference type="EC" id="2.7.7.2"/>
    </reaction>
</comment>
<dbReference type="FunFam" id="2.40.30.30:FF:000003">
    <property type="entry name" value="Riboflavin biosynthesis protein"/>
    <property type="match status" value="1"/>
</dbReference>
<dbReference type="EMBL" id="CP009246">
    <property type="protein sequence ID" value="APT87054.1"/>
    <property type="molecule type" value="Genomic_DNA"/>
</dbReference>
<evidence type="ECO:0000256" key="12">
    <source>
        <dbReference type="ARBA" id="ARBA00023268"/>
    </source>
</evidence>
<dbReference type="InterPro" id="IPR002606">
    <property type="entry name" value="Riboflavin_kinase_bac"/>
</dbReference>
<dbReference type="EC" id="2.7.7.2" evidence="15"/>
<dbReference type="InterPro" id="IPR015864">
    <property type="entry name" value="FAD_synthase"/>
</dbReference>
<evidence type="ECO:0000256" key="3">
    <source>
        <dbReference type="ARBA" id="ARBA00005201"/>
    </source>
</evidence>
<evidence type="ECO:0000256" key="5">
    <source>
        <dbReference type="ARBA" id="ARBA00022643"/>
    </source>
</evidence>
<dbReference type="Pfam" id="PF01687">
    <property type="entry name" value="Flavokinase"/>
    <property type="match status" value="1"/>
</dbReference>
<evidence type="ECO:0000256" key="2">
    <source>
        <dbReference type="ARBA" id="ARBA00004726"/>
    </source>
</evidence>
<comment type="pathway">
    <text evidence="3 15">Cofactor biosynthesis; FMN biosynthesis; FMN from riboflavin (ATP route): step 1/1.</text>
</comment>
<protein>
    <recommendedName>
        <fullName evidence="15">Riboflavin biosynthesis protein</fullName>
    </recommendedName>
    <domain>
        <recommendedName>
            <fullName evidence="15">Riboflavin kinase</fullName>
            <ecNumber evidence="15">2.7.1.26</ecNumber>
        </recommendedName>
        <alternativeName>
            <fullName evidence="15">Flavokinase</fullName>
        </alternativeName>
    </domain>
    <domain>
        <recommendedName>
            <fullName evidence="15">FMN adenylyltransferase</fullName>
            <ecNumber evidence="15">2.7.7.2</ecNumber>
        </recommendedName>
        <alternativeName>
            <fullName evidence="15">FAD pyrophosphorylase</fullName>
        </alternativeName>
        <alternativeName>
            <fullName evidence="15">FAD synthase</fullName>
        </alternativeName>
    </domain>
</protein>
<keyword evidence="6 15" id="KW-0808">Transferase</keyword>
<keyword evidence="11 15" id="KW-0067">ATP-binding</keyword>
<evidence type="ECO:0000256" key="4">
    <source>
        <dbReference type="ARBA" id="ARBA00022630"/>
    </source>
</evidence>
<evidence type="ECO:0000259" key="16">
    <source>
        <dbReference type="SMART" id="SM00904"/>
    </source>
</evidence>
<keyword evidence="12" id="KW-0511">Multifunctional enzyme</keyword>
<dbReference type="SUPFAM" id="SSF82114">
    <property type="entry name" value="Riboflavin kinase-like"/>
    <property type="match status" value="1"/>
</dbReference>
<feature type="domain" description="Riboflavin kinase" evidence="16">
    <location>
        <begin position="186"/>
        <end position="323"/>
    </location>
</feature>
<evidence type="ECO:0000256" key="10">
    <source>
        <dbReference type="ARBA" id="ARBA00022827"/>
    </source>
</evidence>
<dbReference type="InterPro" id="IPR023465">
    <property type="entry name" value="Riboflavin_kinase_dom_sf"/>
</dbReference>
<evidence type="ECO:0000256" key="9">
    <source>
        <dbReference type="ARBA" id="ARBA00022777"/>
    </source>
</evidence>
<dbReference type="Pfam" id="PF06574">
    <property type="entry name" value="FAD_syn"/>
    <property type="match status" value="1"/>
</dbReference>
<dbReference type="GO" id="GO:0006747">
    <property type="term" value="P:FAD biosynthetic process"/>
    <property type="evidence" value="ECO:0007669"/>
    <property type="project" value="UniProtKB-UniRule"/>
</dbReference>
<dbReference type="NCBIfam" id="NF004160">
    <property type="entry name" value="PRK05627.1-3"/>
    <property type="match status" value="1"/>
</dbReference>
<keyword evidence="9 15" id="KW-0418">Kinase</keyword>
<dbReference type="GO" id="GO:0008531">
    <property type="term" value="F:riboflavin kinase activity"/>
    <property type="evidence" value="ECO:0007669"/>
    <property type="project" value="UniProtKB-UniRule"/>
</dbReference>
<evidence type="ECO:0000256" key="8">
    <source>
        <dbReference type="ARBA" id="ARBA00022741"/>
    </source>
</evidence>
<dbReference type="InterPro" id="IPR014729">
    <property type="entry name" value="Rossmann-like_a/b/a_fold"/>
</dbReference>
<evidence type="ECO:0000256" key="1">
    <source>
        <dbReference type="ARBA" id="ARBA00002121"/>
    </source>
</evidence>
<dbReference type="KEGG" id="cfc:CFLV_07530"/>
<reference evidence="17 18" key="1">
    <citation type="submission" date="2014-08" db="EMBL/GenBank/DDBJ databases">
        <title>Complete genome sequence of Corynebacterium flavescens OJ8(T)(=DSM 20296(T)), isolated from cheese.</title>
        <authorList>
            <person name="Ruckert C."/>
            <person name="Albersmeier A."/>
            <person name="Winkler A."/>
            <person name="Kalinowski J."/>
        </authorList>
    </citation>
    <scope>NUCLEOTIDE SEQUENCE [LARGE SCALE GENOMIC DNA]</scope>
    <source>
        <strain evidence="17 18">OJ8</strain>
    </source>
</reference>
<evidence type="ECO:0000313" key="18">
    <source>
        <dbReference type="Proteomes" id="UP000185479"/>
    </source>
</evidence>
<evidence type="ECO:0000256" key="14">
    <source>
        <dbReference type="ARBA" id="ARBA00049494"/>
    </source>
</evidence>
<keyword evidence="5 15" id="KW-0288">FMN</keyword>
<dbReference type="GO" id="GO:0009398">
    <property type="term" value="P:FMN biosynthetic process"/>
    <property type="evidence" value="ECO:0007669"/>
    <property type="project" value="UniProtKB-UniRule"/>
</dbReference>
<dbReference type="CDD" id="cd02064">
    <property type="entry name" value="FAD_synthetase_N"/>
    <property type="match status" value="1"/>
</dbReference>
<dbReference type="NCBIfam" id="TIGR00083">
    <property type="entry name" value="ribF"/>
    <property type="match status" value="1"/>
</dbReference>
<dbReference type="UniPathway" id="UPA00276">
    <property type="reaction ID" value="UER00406"/>
</dbReference>